<feature type="non-terminal residue" evidence="2">
    <location>
        <position position="1"/>
    </location>
</feature>
<proteinExistence type="predicted"/>
<dbReference type="Gene3D" id="3.20.20.190">
    <property type="entry name" value="Phosphatidylinositol (PI) phosphodiesterase"/>
    <property type="match status" value="1"/>
</dbReference>
<sequence length="333" mass="36973">IIISPFVTLEPKSPQNIFILLCVSLGKGGSVISTLGINIRHTLCCLITPLLVTWLRPRQSDTHSNMENPLRMTAETTRVAGHRGYSSAAPENTLSAFRKAREVGGRGVTCETDLALTRDGQLILIHDETVDRTTNGRGLVRNMDYADIAKLDAGLWFDKSFEGERVPLLRDALLLARELEIIYQLELKIYDRNDELFPKLSALINELQCADLLQFSSFDFAQLRAAKQAIPEVPTVAISHSRLIDPAAVAREAQVDAVNLEIQHFPSGEAHQLHKEGFAVFLHVPAPERLANLKSYGVDVEAQVVGWVREGLLDQLISDDVAQVVRILEQARQ</sequence>
<dbReference type="EMBL" id="AFQF01000216">
    <property type="protein sequence ID" value="EGU88739.1"/>
    <property type="molecule type" value="Genomic_DNA"/>
</dbReference>
<evidence type="ECO:0000259" key="1">
    <source>
        <dbReference type="PROSITE" id="PS51704"/>
    </source>
</evidence>
<evidence type="ECO:0000313" key="2">
    <source>
        <dbReference type="EMBL" id="EGU88739.1"/>
    </source>
</evidence>
<feature type="domain" description="GP-PDE" evidence="1">
    <location>
        <begin position="77"/>
        <end position="328"/>
    </location>
</feature>
<dbReference type="AlphaFoldDB" id="F9F2W9"/>
<organism evidence="2">
    <name type="scientific">Fusarium oxysporum (strain Fo5176)</name>
    <name type="common">Fusarium vascular wilt</name>
    <dbReference type="NCBI Taxonomy" id="660025"/>
    <lineage>
        <taxon>Eukaryota</taxon>
        <taxon>Fungi</taxon>
        <taxon>Dikarya</taxon>
        <taxon>Ascomycota</taxon>
        <taxon>Pezizomycotina</taxon>
        <taxon>Sordariomycetes</taxon>
        <taxon>Hypocreomycetidae</taxon>
        <taxon>Hypocreales</taxon>
        <taxon>Nectriaceae</taxon>
        <taxon>Fusarium</taxon>
        <taxon>Fusarium oxysporum species complex</taxon>
    </lineage>
</organism>
<dbReference type="Pfam" id="PF03009">
    <property type="entry name" value="GDPD"/>
    <property type="match status" value="1"/>
</dbReference>
<dbReference type="PANTHER" id="PTHR46211:SF14">
    <property type="entry name" value="GLYCEROPHOSPHODIESTER PHOSPHODIESTERASE"/>
    <property type="match status" value="1"/>
</dbReference>
<dbReference type="InterPro" id="IPR030395">
    <property type="entry name" value="GP_PDE_dom"/>
</dbReference>
<dbReference type="PROSITE" id="PS51704">
    <property type="entry name" value="GP_PDE"/>
    <property type="match status" value="1"/>
</dbReference>
<dbReference type="STRING" id="660025.F9F2W9"/>
<gene>
    <name evidence="2" type="ORF">FOXB_00744</name>
</gene>
<accession>F9F2W9</accession>
<dbReference type="PANTHER" id="PTHR46211">
    <property type="entry name" value="GLYCEROPHOSPHORYL DIESTER PHOSPHODIESTERASE"/>
    <property type="match status" value="1"/>
</dbReference>
<name>F9F2W9_FUSOF</name>
<dbReference type="GO" id="GO:0008081">
    <property type="term" value="F:phosphoric diester hydrolase activity"/>
    <property type="evidence" value="ECO:0007669"/>
    <property type="project" value="InterPro"/>
</dbReference>
<dbReference type="InterPro" id="IPR017946">
    <property type="entry name" value="PLC-like_Pdiesterase_TIM-brl"/>
</dbReference>
<dbReference type="GO" id="GO:0006629">
    <property type="term" value="P:lipid metabolic process"/>
    <property type="evidence" value="ECO:0007669"/>
    <property type="project" value="InterPro"/>
</dbReference>
<reference evidence="2" key="1">
    <citation type="journal article" date="2012" name="Mol. Plant Microbe Interact.">
        <title>A highly conserved effector in Fusarium oxysporum is required for full virulence on Arabidopsis.</title>
        <authorList>
            <person name="Thatcher L.F."/>
            <person name="Gardiner D.M."/>
            <person name="Kazan K."/>
            <person name="Manners J."/>
        </authorList>
    </citation>
    <scope>NUCLEOTIDE SEQUENCE [LARGE SCALE GENOMIC DNA]</scope>
    <source>
        <strain evidence="2">Fo5176</strain>
    </source>
</reference>
<dbReference type="OrthoDB" id="1058301at2759"/>
<dbReference type="SUPFAM" id="SSF51695">
    <property type="entry name" value="PLC-like phosphodiesterases"/>
    <property type="match status" value="1"/>
</dbReference>
<comment type="caution">
    <text evidence="2">The sequence shown here is derived from an EMBL/GenBank/DDBJ whole genome shotgun (WGS) entry which is preliminary data.</text>
</comment>
<protein>
    <recommendedName>
        <fullName evidence="1">GP-PDE domain-containing protein</fullName>
    </recommendedName>
</protein>